<feature type="transmembrane region" description="Helical" evidence="1">
    <location>
        <begin position="12"/>
        <end position="32"/>
    </location>
</feature>
<reference evidence="2 3" key="1">
    <citation type="submission" date="2019-03" db="EMBL/GenBank/DDBJ databases">
        <title>Genomic Encyclopedia of Type Strains, Phase IV (KMG-IV): sequencing the most valuable type-strain genomes for metagenomic binning, comparative biology and taxonomic classification.</title>
        <authorList>
            <person name="Goeker M."/>
        </authorList>
    </citation>
    <scope>NUCLEOTIDE SEQUENCE [LARGE SCALE GENOMIC DNA]</scope>
    <source>
        <strain evidence="2 3">DSM 100556</strain>
    </source>
</reference>
<accession>A0A4R1R4L8</accession>
<gene>
    <name evidence="2" type="ORF">EDD76_102131</name>
</gene>
<dbReference type="AlphaFoldDB" id="A0A4R1R4L8"/>
<proteinExistence type="predicted"/>
<keyword evidence="3" id="KW-1185">Reference proteome</keyword>
<keyword evidence="1" id="KW-0812">Transmembrane</keyword>
<keyword evidence="1" id="KW-1133">Transmembrane helix</keyword>
<evidence type="ECO:0000313" key="2">
    <source>
        <dbReference type="EMBL" id="TCL60435.1"/>
    </source>
</evidence>
<organism evidence="2 3">
    <name type="scientific">Kineothrix alysoides</name>
    <dbReference type="NCBI Taxonomy" id="1469948"/>
    <lineage>
        <taxon>Bacteria</taxon>
        <taxon>Bacillati</taxon>
        <taxon>Bacillota</taxon>
        <taxon>Clostridia</taxon>
        <taxon>Lachnospirales</taxon>
        <taxon>Lachnospiraceae</taxon>
        <taxon>Kineothrix</taxon>
    </lineage>
</organism>
<feature type="transmembrane region" description="Helical" evidence="1">
    <location>
        <begin position="158"/>
        <end position="178"/>
    </location>
</feature>
<evidence type="ECO:0000256" key="1">
    <source>
        <dbReference type="SAM" id="Phobius"/>
    </source>
</evidence>
<dbReference type="EMBL" id="SLUO01000002">
    <property type="protein sequence ID" value="TCL60435.1"/>
    <property type="molecule type" value="Genomic_DNA"/>
</dbReference>
<keyword evidence="1" id="KW-0472">Membrane</keyword>
<evidence type="ECO:0000313" key="3">
    <source>
        <dbReference type="Proteomes" id="UP000295718"/>
    </source>
</evidence>
<protein>
    <submittedName>
        <fullName evidence="2">Uncharacterized protein</fullName>
    </submittedName>
</protein>
<name>A0A4R1R4L8_9FIRM</name>
<sequence length="195" mass="22764">MKIRKRGKLFRVFIFLTTLTISLFIFNIYAAFKFDEKSFLRSAHLTKLQSDDLKDLIGLSDFSSLTIKGYNHKIVDGNVSREFTFDLIIPADDFKNFLEFINNNSNPQNDSSIYIKEDSLILHSSLYKLQIEYSTSNGSYILGYILNTDYIRYSKNTWVIVLQFILLLFSNSLIILPYKRIIAFLHNNKKMSPKN</sequence>
<dbReference type="RefSeq" id="WP_031388953.1">
    <property type="nucleotide sequence ID" value="NZ_JPNB01000001.1"/>
</dbReference>
<comment type="caution">
    <text evidence="2">The sequence shown here is derived from an EMBL/GenBank/DDBJ whole genome shotgun (WGS) entry which is preliminary data.</text>
</comment>
<dbReference type="Proteomes" id="UP000295718">
    <property type="component" value="Unassembled WGS sequence"/>
</dbReference>